<dbReference type="PANTHER" id="PTHR12499:SF0">
    <property type="entry name" value="OPTIC ATROPHY 3 PROTEIN"/>
    <property type="match status" value="1"/>
</dbReference>
<dbReference type="Proteomes" id="UP000009046">
    <property type="component" value="Unassembled WGS sequence"/>
</dbReference>
<keyword evidence="5" id="KW-1185">Reference proteome</keyword>
<evidence type="ECO:0000256" key="2">
    <source>
        <dbReference type="ARBA" id="ARBA00023054"/>
    </source>
</evidence>
<gene>
    <name evidence="4" type="primary">8233167</name>
    <name evidence="3" type="ORF">Phum_PHUM515080</name>
</gene>
<dbReference type="InterPro" id="IPR010754">
    <property type="entry name" value="OPA3-like"/>
</dbReference>
<dbReference type="eggNOG" id="KOG3335">
    <property type="taxonomic scope" value="Eukaryota"/>
</dbReference>
<reference evidence="3" key="1">
    <citation type="submission" date="2007-04" db="EMBL/GenBank/DDBJ databases">
        <title>Annotation of Pediculus humanus corporis strain USDA.</title>
        <authorList>
            <person name="Kirkness E."/>
            <person name="Hannick L."/>
            <person name="Hass B."/>
            <person name="Bruggner R."/>
            <person name="Lawson D."/>
            <person name="Bidwell S."/>
            <person name="Joardar V."/>
            <person name="Caler E."/>
            <person name="Walenz B."/>
            <person name="Inman J."/>
            <person name="Schobel S."/>
            <person name="Galinsky K."/>
            <person name="Amedeo P."/>
            <person name="Strausberg R."/>
        </authorList>
    </citation>
    <scope>NUCLEOTIDE SEQUENCE</scope>
    <source>
        <strain evidence="3">USDA</strain>
    </source>
</reference>
<dbReference type="HOGENOM" id="CLU_074707_5_1_1"/>
<dbReference type="KEGG" id="phu:Phum_PHUM515080"/>
<keyword evidence="2" id="KW-0175">Coiled coil</keyword>
<sequence>MVAAFPLAKIGLLLMKQLSKPLANLIKNEAKKHPLIRRYVIIPTGKAYHWVETQAMSKEKSSVMNLTEDEVVELGSNAIGEIVLFGLLTIILLAEYNRQGEQKAVKQKMKEDEIANLITTVVDTIEDVNDLKYSVKQIEKKITDTFDALVLDDESFTSHLSDDNFLDVFTQPKKSKWFFQSSKKSFDDSSPTLW</sequence>
<organism>
    <name type="scientific">Pediculus humanus subsp. corporis</name>
    <name type="common">Body louse</name>
    <dbReference type="NCBI Taxonomy" id="121224"/>
    <lineage>
        <taxon>Eukaryota</taxon>
        <taxon>Metazoa</taxon>
        <taxon>Ecdysozoa</taxon>
        <taxon>Arthropoda</taxon>
        <taxon>Hexapoda</taxon>
        <taxon>Insecta</taxon>
        <taxon>Pterygota</taxon>
        <taxon>Neoptera</taxon>
        <taxon>Paraneoptera</taxon>
        <taxon>Psocodea</taxon>
        <taxon>Troctomorpha</taxon>
        <taxon>Phthiraptera</taxon>
        <taxon>Anoplura</taxon>
        <taxon>Pediculidae</taxon>
        <taxon>Pediculus</taxon>
    </lineage>
</organism>
<dbReference type="EnsemblMetazoa" id="PHUM515080-RA">
    <property type="protein sequence ID" value="PHUM515080-PA"/>
    <property type="gene ID" value="PHUM515080"/>
</dbReference>
<dbReference type="AlphaFoldDB" id="E0VYI9"/>
<dbReference type="PANTHER" id="PTHR12499">
    <property type="entry name" value="OPTIC ATROPHY 3 PROTEIN OPA3"/>
    <property type="match status" value="1"/>
</dbReference>
<dbReference type="GO" id="GO:0005739">
    <property type="term" value="C:mitochondrion"/>
    <property type="evidence" value="ECO:0007669"/>
    <property type="project" value="TreeGrafter"/>
</dbReference>
<dbReference type="Pfam" id="PF07047">
    <property type="entry name" value="OPA3"/>
    <property type="match status" value="1"/>
</dbReference>
<accession>E0VYI9</accession>
<proteinExistence type="inferred from homology"/>
<dbReference type="GO" id="GO:0019216">
    <property type="term" value="P:regulation of lipid metabolic process"/>
    <property type="evidence" value="ECO:0007669"/>
    <property type="project" value="TreeGrafter"/>
</dbReference>
<dbReference type="OrthoDB" id="2129069at2759"/>
<reference evidence="3" key="2">
    <citation type="submission" date="2007-04" db="EMBL/GenBank/DDBJ databases">
        <title>The genome of the human body louse.</title>
        <authorList>
            <consortium name="The Human Body Louse Genome Consortium"/>
            <person name="Kirkness E."/>
            <person name="Walenz B."/>
            <person name="Hass B."/>
            <person name="Bruggner R."/>
            <person name="Strausberg R."/>
        </authorList>
    </citation>
    <scope>NUCLEOTIDE SEQUENCE</scope>
    <source>
        <strain evidence="3">USDA</strain>
    </source>
</reference>
<dbReference type="RefSeq" id="XP_002431183.1">
    <property type="nucleotide sequence ID" value="XM_002431138.1"/>
</dbReference>
<dbReference type="VEuPathDB" id="VectorBase:PHUM515080"/>
<dbReference type="CTD" id="8233167"/>
<dbReference type="InParanoid" id="E0VYI9"/>
<dbReference type="EMBL" id="DS235845">
    <property type="protein sequence ID" value="EEB18445.1"/>
    <property type="molecule type" value="Genomic_DNA"/>
</dbReference>
<evidence type="ECO:0000313" key="4">
    <source>
        <dbReference type="EnsemblMetazoa" id="PHUM515080-PA"/>
    </source>
</evidence>
<name>E0VYI9_PEDHC</name>
<protein>
    <submittedName>
        <fullName evidence="3 4">Optic atrophy 3 protein, putative</fullName>
    </submittedName>
</protein>
<evidence type="ECO:0000313" key="5">
    <source>
        <dbReference type="Proteomes" id="UP000009046"/>
    </source>
</evidence>
<reference evidence="4" key="3">
    <citation type="submission" date="2020-05" db="UniProtKB">
        <authorList>
            <consortium name="EnsemblMetazoa"/>
        </authorList>
    </citation>
    <scope>IDENTIFICATION</scope>
    <source>
        <strain evidence="4">USDA</strain>
    </source>
</reference>
<evidence type="ECO:0000313" key="3">
    <source>
        <dbReference type="EMBL" id="EEB18445.1"/>
    </source>
</evidence>
<dbReference type="EMBL" id="AAZO01006264">
    <property type="status" value="NOT_ANNOTATED_CDS"/>
    <property type="molecule type" value="Genomic_DNA"/>
</dbReference>
<dbReference type="GeneID" id="8233167"/>
<evidence type="ECO:0000256" key="1">
    <source>
        <dbReference type="ARBA" id="ARBA00007584"/>
    </source>
</evidence>
<comment type="similarity">
    <text evidence="1">Belongs to the OPA3 family.</text>
</comment>